<name>A0ABS9HHM4_9ACTN</name>
<dbReference type="Proteomes" id="UP001201161">
    <property type="component" value="Unassembled WGS sequence"/>
</dbReference>
<protein>
    <submittedName>
        <fullName evidence="1">Uncharacterized protein</fullName>
    </submittedName>
</protein>
<sequence length="97" mass="11307">MEVERVDPRDTEWVDDRPVYRVYFWHRPPAPPGVAPEHAMWHCDEYRLSNVADVIEVVDWARDRARSQQTFVIYVEQRDANRSGLVRLLGADPASAT</sequence>
<evidence type="ECO:0000313" key="2">
    <source>
        <dbReference type="Proteomes" id="UP001201161"/>
    </source>
</evidence>
<proteinExistence type="predicted"/>
<dbReference type="RefSeq" id="WP_236404989.1">
    <property type="nucleotide sequence ID" value="NZ_JAKJHZ010000012.1"/>
</dbReference>
<comment type="caution">
    <text evidence="1">The sequence shown here is derived from an EMBL/GenBank/DDBJ whole genome shotgun (WGS) entry which is preliminary data.</text>
</comment>
<evidence type="ECO:0000313" key="1">
    <source>
        <dbReference type="EMBL" id="MCF6379798.1"/>
    </source>
</evidence>
<reference evidence="1 2" key="1">
    <citation type="submission" date="2022-01" db="EMBL/GenBank/DDBJ databases">
        <title>Nocardioides sp. nov., an actinomycete isolated from mining soil.</title>
        <authorList>
            <person name="Liu L."/>
        </authorList>
    </citation>
    <scope>NUCLEOTIDE SEQUENCE [LARGE SCALE GENOMIC DNA]</scope>
    <source>
        <strain evidence="1 2">KLBMP 9356</strain>
    </source>
</reference>
<keyword evidence="2" id="KW-1185">Reference proteome</keyword>
<organism evidence="1 2">
    <name type="scientific">Nocardioides potassii</name>
    <dbReference type="NCBI Taxonomy" id="2911371"/>
    <lineage>
        <taxon>Bacteria</taxon>
        <taxon>Bacillati</taxon>
        <taxon>Actinomycetota</taxon>
        <taxon>Actinomycetes</taxon>
        <taxon>Propionibacteriales</taxon>
        <taxon>Nocardioidaceae</taxon>
        <taxon>Nocardioides</taxon>
    </lineage>
</organism>
<accession>A0ABS9HHM4</accession>
<gene>
    <name evidence="1" type="ORF">L2K70_19470</name>
</gene>
<dbReference type="EMBL" id="JAKJHZ010000012">
    <property type="protein sequence ID" value="MCF6379798.1"/>
    <property type="molecule type" value="Genomic_DNA"/>
</dbReference>